<dbReference type="AlphaFoldDB" id="A0A9P0APL0"/>
<comment type="function">
    <text evidence="5">Involved in transvection phenomena (= synapsis-dependent gene expression), where the synaptic pairing of chromosomes carrying genes with which zeste interacts influences the expression of these genes. Zeste binds to DNA and stimulates transcription from a nearby promoter.</text>
</comment>
<comment type="subunit">
    <text evidence="1">Self-associates forming complexes of several hundred monomers.</text>
</comment>
<organism evidence="8 9">
    <name type="scientific">Brassicogethes aeneus</name>
    <name type="common">Rape pollen beetle</name>
    <name type="synonym">Meligethes aeneus</name>
    <dbReference type="NCBI Taxonomy" id="1431903"/>
    <lineage>
        <taxon>Eukaryota</taxon>
        <taxon>Metazoa</taxon>
        <taxon>Ecdysozoa</taxon>
        <taxon>Arthropoda</taxon>
        <taxon>Hexapoda</taxon>
        <taxon>Insecta</taxon>
        <taxon>Pterygota</taxon>
        <taxon>Neoptera</taxon>
        <taxon>Endopterygota</taxon>
        <taxon>Coleoptera</taxon>
        <taxon>Polyphaga</taxon>
        <taxon>Cucujiformia</taxon>
        <taxon>Nitidulidae</taxon>
        <taxon>Meligethinae</taxon>
        <taxon>Brassicogethes</taxon>
    </lineage>
</organism>
<feature type="compositionally biased region" description="Polar residues" evidence="6">
    <location>
        <begin position="112"/>
        <end position="121"/>
    </location>
</feature>
<sequence length="226" mass="25836">MESAQNRSKTVIPQQKKLLYSYMRRHISLSMGKFSRNFTHKNAQKLWMELTETLNAVPGGSFKNWRQWRKLWQDLRCREKKMCRAFPEEISDSDTMQVTPKVEPPEDHYTADSVSSTSTTRPMPPLYSSKQMASMSFNSPQSLTLIESPKLIPLANTKTVPKDCYLLVSLVEGPPNVIANKKEEDDKELVEVKWAKVNALERIATALEVLVHSKVNLPEEIVSALQ</sequence>
<evidence type="ECO:0000256" key="5">
    <source>
        <dbReference type="ARBA" id="ARBA00025466"/>
    </source>
</evidence>
<evidence type="ECO:0000313" key="9">
    <source>
        <dbReference type="Proteomes" id="UP001154078"/>
    </source>
</evidence>
<dbReference type="Pfam" id="PF13873">
    <property type="entry name" value="Myb_DNA-bind_5"/>
    <property type="match status" value="1"/>
</dbReference>
<keyword evidence="9" id="KW-1185">Reference proteome</keyword>
<keyword evidence="3" id="KW-0805">Transcription regulation</keyword>
<dbReference type="InterPro" id="IPR028002">
    <property type="entry name" value="Myb_DNA-bind_5"/>
</dbReference>
<proteinExistence type="predicted"/>
<evidence type="ECO:0000259" key="7">
    <source>
        <dbReference type="Pfam" id="PF13873"/>
    </source>
</evidence>
<accession>A0A9P0APL0</accession>
<feature type="domain" description="Myb/SANT-like DNA-binding" evidence="7">
    <location>
        <begin position="7"/>
        <end position="81"/>
    </location>
</feature>
<evidence type="ECO:0000256" key="3">
    <source>
        <dbReference type="ARBA" id="ARBA00023015"/>
    </source>
</evidence>
<protein>
    <recommendedName>
        <fullName evidence="2">Regulatory protein zeste</fullName>
    </recommendedName>
</protein>
<evidence type="ECO:0000313" key="8">
    <source>
        <dbReference type="EMBL" id="CAH0545675.1"/>
    </source>
</evidence>
<dbReference type="Proteomes" id="UP001154078">
    <property type="component" value="Chromosome 1"/>
</dbReference>
<gene>
    <name evidence="8" type="ORF">MELIAE_LOCUS38</name>
</gene>
<evidence type="ECO:0000256" key="6">
    <source>
        <dbReference type="SAM" id="MobiDB-lite"/>
    </source>
</evidence>
<reference evidence="8" key="1">
    <citation type="submission" date="2021-12" db="EMBL/GenBank/DDBJ databases">
        <authorList>
            <person name="King R."/>
        </authorList>
    </citation>
    <scope>NUCLEOTIDE SEQUENCE</scope>
</reference>
<evidence type="ECO:0000256" key="4">
    <source>
        <dbReference type="ARBA" id="ARBA00023163"/>
    </source>
</evidence>
<feature type="region of interest" description="Disordered" evidence="6">
    <location>
        <begin position="94"/>
        <end position="122"/>
    </location>
</feature>
<keyword evidence="4" id="KW-0804">Transcription</keyword>
<dbReference type="OrthoDB" id="7543230at2759"/>
<dbReference type="EMBL" id="OV121132">
    <property type="protein sequence ID" value="CAH0545675.1"/>
    <property type="molecule type" value="Genomic_DNA"/>
</dbReference>
<name>A0A9P0APL0_BRAAE</name>
<evidence type="ECO:0000256" key="1">
    <source>
        <dbReference type="ARBA" id="ARBA00011764"/>
    </source>
</evidence>
<evidence type="ECO:0000256" key="2">
    <source>
        <dbReference type="ARBA" id="ARBA00016807"/>
    </source>
</evidence>